<dbReference type="InterPro" id="IPR018028">
    <property type="entry name" value="Catalase"/>
</dbReference>
<dbReference type="EC" id="1.11.1.6" evidence="3"/>
<evidence type="ECO:0000256" key="5">
    <source>
        <dbReference type="SAM" id="Phobius"/>
    </source>
</evidence>
<reference evidence="7" key="1">
    <citation type="submission" date="2024-03" db="EMBL/GenBank/DDBJ databases">
        <authorList>
            <consortium name="ELIXIR-Norway"/>
            <consortium name="Elixir Norway"/>
        </authorList>
    </citation>
    <scope>NUCLEOTIDE SEQUENCE</scope>
</reference>
<gene>
    <name evidence="7" type="ORF">CSSPJE1EN2_LOCUS26742</name>
</gene>
<comment type="caution">
    <text evidence="7">The sequence shown here is derived from an EMBL/GenBank/DDBJ whole genome shotgun (WGS) entry which is preliminary data.</text>
</comment>
<name>A0ABP1A1L7_9BRYO</name>
<feature type="transmembrane region" description="Helical" evidence="5">
    <location>
        <begin position="108"/>
        <end position="128"/>
    </location>
</feature>
<dbReference type="PROSITE" id="PS51402">
    <property type="entry name" value="CATALASE_3"/>
    <property type="match status" value="1"/>
</dbReference>
<dbReference type="PROSITE" id="PS00438">
    <property type="entry name" value="CATALASE_2"/>
    <property type="match status" value="1"/>
</dbReference>
<keyword evidence="8" id="KW-1185">Reference proteome</keyword>
<accession>A0ABP1A1L7</accession>
<evidence type="ECO:0000256" key="4">
    <source>
        <dbReference type="ARBA" id="ARBA00023324"/>
    </source>
</evidence>
<dbReference type="SUPFAM" id="SSF56634">
    <property type="entry name" value="Heme-dependent catalase-like"/>
    <property type="match status" value="1"/>
</dbReference>
<evidence type="ECO:0000256" key="2">
    <source>
        <dbReference type="ARBA" id="ARBA00005329"/>
    </source>
</evidence>
<dbReference type="EMBL" id="CAXHBF010000577">
    <property type="protein sequence ID" value="CAK9856810.1"/>
    <property type="molecule type" value="Genomic_DNA"/>
</dbReference>
<comment type="cofactor">
    <cofactor evidence="1">
        <name>heme</name>
        <dbReference type="ChEBI" id="CHEBI:30413"/>
    </cofactor>
</comment>
<comment type="similarity">
    <text evidence="2">Belongs to the catalase family.</text>
</comment>
<evidence type="ECO:0000313" key="8">
    <source>
        <dbReference type="Proteomes" id="UP001497522"/>
    </source>
</evidence>
<evidence type="ECO:0000256" key="3">
    <source>
        <dbReference type="ARBA" id="ARBA00012314"/>
    </source>
</evidence>
<keyword evidence="5" id="KW-0472">Membrane</keyword>
<protein>
    <recommendedName>
        <fullName evidence="3">catalase</fullName>
        <ecNumber evidence="3">1.11.1.6</ecNumber>
    </recommendedName>
</protein>
<keyword evidence="4" id="KW-0575">Peroxidase</keyword>
<dbReference type="InterPro" id="IPR020835">
    <property type="entry name" value="Catalase_sf"/>
</dbReference>
<keyword evidence="4" id="KW-0560">Oxidoreductase</keyword>
<dbReference type="Pfam" id="PF00199">
    <property type="entry name" value="Catalase"/>
    <property type="match status" value="1"/>
</dbReference>
<evidence type="ECO:0000259" key="6">
    <source>
        <dbReference type="Pfam" id="PF00199"/>
    </source>
</evidence>
<keyword evidence="5" id="KW-0812">Transmembrane</keyword>
<keyword evidence="5" id="KW-1133">Transmembrane helix</keyword>
<dbReference type="Proteomes" id="UP001497522">
    <property type="component" value="Unassembled WGS sequence"/>
</dbReference>
<evidence type="ECO:0000313" key="7">
    <source>
        <dbReference type="EMBL" id="CAK9856810.1"/>
    </source>
</evidence>
<dbReference type="PANTHER" id="PTHR11465:SF23">
    <property type="entry name" value="CATALASE-2"/>
    <property type="match status" value="1"/>
</dbReference>
<evidence type="ECO:0000256" key="1">
    <source>
        <dbReference type="ARBA" id="ARBA00001971"/>
    </source>
</evidence>
<dbReference type="InterPro" id="IPR024708">
    <property type="entry name" value="Catalase_AS"/>
</dbReference>
<organism evidence="7 8">
    <name type="scientific">Sphagnum jensenii</name>
    <dbReference type="NCBI Taxonomy" id="128206"/>
    <lineage>
        <taxon>Eukaryota</taxon>
        <taxon>Viridiplantae</taxon>
        <taxon>Streptophyta</taxon>
        <taxon>Embryophyta</taxon>
        <taxon>Bryophyta</taxon>
        <taxon>Sphagnophytina</taxon>
        <taxon>Sphagnopsida</taxon>
        <taxon>Sphagnales</taxon>
        <taxon>Sphagnaceae</taxon>
        <taxon>Sphagnum</taxon>
    </lineage>
</organism>
<dbReference type="Gene3D" id="2.40.180.10">
    <property type="entry name" value="Catalase core domain"/>
    <property type="match status" value="1"/>
</dbReference>
<keyword evidence="4" id="KW-0376">Hydrogen peroxide</keyword>
<dbReference type="PANTHER" id="PTHR11465">
    <property type="entry name" value="CATALASE"/>
    <property type="match status" value="1"/>
</dbReference>
<feature type="domain" description="Catalase core" evidence="6">
    <location>
        <begin position="18"/>
        <end position="98"/>
    </location>
</feature>
<proteinExistence type="inferred from homology"/>
<sequence>MDPYRYRPSSAFNTPFLTNNQGGPVYNNTSSLTIGNRGPVLLEDYHLVEKIANFHRERIPERIVHARGASAKGYFEVTHDITHLTCADFLRGVGVQVMISAAGQAFKLSLALNIAALWELPLIVFQIYGSRLMRT</sequence>
<dbReference type="InterPro" id="IPR011614">
    <property type="entry name" value="Catalase_core"/>
</dbReference>